<reference evidence="2 3" key="1">
    <citation type="journal article" date="2018" name="Front. Plant Sci.">
        <title>Red Clover (Trifolium pratense) and Zigzag Clover (T. medium) - A Picture of Genomic Similarities and Differences.</title>
        <authorList>
            <person name="Dluhosova J."/>
            <person name="Istvanek J."/>
            <person name="Nedelnik J."/>
            <person name="Repkova J."/>
        </authorList>
    </citation>
    <scope>NUCLEOTIDE SEQUENCE [LARGE SCALE GENOMIC DNA]</scope>
    <source>
        <strain evidence="3">cv. 10/8</strain>
        <tissue evidence="2">Leaf</tissue>
    </source>
</reference>
<evidence type="ECO:0000313" key="2">
    <source>
        <dbReference type="EMBL" id="MCI75233.1"/>
    </source>
</evidence>
<dbReference type="InterPro" id="IPR045289">
    <property type="entry name" value="At4g14310-like"/>
</dbReference>
<dbReference type="AlphaFoldDB" id="A0A392UNL5"/>
<dbReference type="EMBL" id="LXQA010877917">
    <property type="protein sequence ID" value="MCI75233.1"/>
    <property type="molecule type" value="Genomic_DNA"/>
</dbReference>
<sequence length="62" mass="6923">MRWEVQKPVVAMDYSSPLQWRNRGKVVVAETESISLWDVNSLSPQALVSVPFGGKKISALHV</sequence>
<evidence type="ECO:0000259" key="1">
    <source>
        <dbReference type="Pfam" id="PF25465"/>
    </source>
</evidence>
<feature type="non-terminal residue" evidence="2">
    <location>
        <position position="62"/>
    </location>
</feature>
<dbReference type="Pfam" id="PF25465">
    <property type="entry name" value="Beta-prop_At4g14310"/>
    <property type="match status" value="1"/>
</dbReference>
<protein>
    <submittedName>
        <fullName evidence="2">Peroxisomal membrane family protein</fullName>
    </submittedName>
</protein>
<proteinExistence type="predicted"/>
<dbReference type="PANTHER" id="PTHR35492">
    <property type="entry name" value="TRANSDUCIN/WD40 REPEAT-LIKE SUPERFAMILY PROTEIN"/>
    <property type="match status" value="1"/>
</dbReference>
<dbReference type="Proteomes" id="UP000265520">
    <property type="component" value="Unassembled WGS sequence"/>
</dbReference>
<name>A0A392UNL5_9FABA</name>
<organism evidence="2 3">
    <name type="scientific">Trifolium medium</name>
    <dbReference type="NCBI Taxonomy" id="97028"/>
    <lineage>
        <taxon>Eukaryota</taxon>
        <taxon>Viridiplantae</taxon>
        <taxon>Streptophyta</taxon>
        <taxon>Embryophyta</taxon>
        <taxon>Tracheophyta</taxon>
        <taxon>Spermatophyta</taxon>
        <taxon>Magnoliopsida</taxon>
        <taxon>eudicotyledons</taxon>
        <taxon>Gunneridae</taxon>
        <taxon>Pentapetalae</taxon>
        <taxon>rosids</taxon>
        <taxon>fabids</taxon>
        <taxon>Fabales</taxon>
        <taxon>Fabaceae</taxon>
        <taxon>Papilionoideae</taxon>
        <taxon>50 kb inversion clade</taxon>
        <taxon>NPAAA clade</taxon>
        <taxon>Hologalegina</taxon>
        <taxon>IRL clade</taxon>
        <taxon>Trifolieae</taxon>
        <taxon>Trifolium</taxon>
    </lineage>
</organism>
<feature type="domain" description="At4g14310 8-bladed propeller" evidence="1">
    <location>
        <begin position="1"/>
        <end position="62"/>
    </location>
</feature>
<dbReference type="PANTHER" id="PTHR35492:SF1">
    <property type="entry name" value="TRANSDUCIN_WD40 REPEAT-LIKE SUPERFAMILY PROTEIN"/>
    <property type="match status" value="1"/>
</dbReference>
<keyword evidence="3" id="KW-1185">Reference proteome</keyword>
<comment type="caution">
    <text evidence="2">The sequence shown here is derived from an EMBL/GenBank/DDBJ whole genome shotgun (WGS) entry which is preliminary data.</text>
</comment>
<accession>A0A392UNL5</accession>
<dbReference type="InterPro" id="IPR057442">
    <property type="entry name" value="Beta-prop_At4g14310"/>
</dbReference>
<evidence type="ECO:0000313" key="3">
    <source>
        <dbReference type="Proteomes" id="UP000265520"/>
    </source>
</evidence>